<evidence type="ECO:0000256" key="2">
    <source>
        <dbReference type="ARBA" id="ARBA00008676"/>
    </source>
</evidence>
<comment type="pathway">
    <text evidence="1">Cofactor biosynthesis; (R)-pantothenate biosynthesis; (R)-pantoate from 3-methyl-2-oxobutanoate: step 1/2.</text>
</comment>
<dbReference type="AlphaFoldDB" id="D5U1C4"/>
<feature type="binding site" evidence="6 8">
    <location>
        <begin position="45"/>
        <end position="46"/>
    </location>
    <ligand>
        <name>3-methyl-2-oxobutanoate</name>
        <dbReference type="ChEBI" id="CHEBI:11851"/>
    </ligand>
</feature>
<comment type="catalytic activity">
    <reaction evidence="6">
        <text>(6R)-5,10-methylene-5,6,7,8-tetrahydrofolate + 3-methyl-2-oxobutanoate + H2O = 2-dehydropantoate + (6S)-5,6,7,8-tetrahydrofolate</text>
        <dbReference type="Rhea" id="RHEA:11824"/>
        <dbReference type="ChEBI" id="CHEBI:11561"/>
        <dbReference type="ChEBI" id="CHEBI:11851"/>
        <dbReference type="ChEBI" id="CHEBI:15377"/>
        <dbReference type="ChEBI" id="CHEBI:15636"/>
        <dbReference type="ChEBI" id="CHEBI:57453"/>
        <dbReference type="EC" id="2.1.2.11"/>
    </reaction>
</comment>
<dbReference type="GO" id="GO:0003864">
    <property type="term" value="F:3-methyl-2-oxobutanoate hydroxymethyltransferase activity"/>
    <property type="evidence" value="ECO:0007669"/>
    <property type="project" value="UniProtKB-UniRule"/>
</dbReference>
<organism evidence="10 11">
    <name type="scientific">Thermosphaera aggregans (strain DSM 11486 / M11TL)</name>
    <dbReference type="NCBI Taxonomy" id="633148"/>
    <lineage>
        <taxon>Archaea</taxon>
        <taxon>Thermoproteota</taxon>
        <taxon>Thermoprotei</taxon>
        <taxon>Desulfurococcales</taxon>
        <taxon>Desulfurococcaceae</taxon>
        <taxon>Thermosphaera</taxon>
    </lineage>
</organism>
<dbReference type="InterPro" id="IPR015813">
    <property type="entry name" value="Pyrv/PenolPyrv_kinase-like_dom"/>
</dbReference>
<dbReference type="GO" id="GO:0000287">
    <property type="term" value="F:magnesium ion binding"/>
    <property type="evidence" value="ECO:0007669"/>
    <property type="project" value="TreeGrafter"/>
</dbReference>
<keyword evidence="4 6" id="KW-0460">Magnesium</keyword>
<dbReference type="PIRSF" id="PIRSF000388">
    <property type="entry name" value="Pantoate_hydroxy_MeTrfase"/>
    <property type="match status" value="1"/>
</dbReference>
<dbReference type="GO" id="GO:0008168">
    <property type="term" value="F:methyltransferase activity"/>
    <property type="evidence" value="ECO:0007669"/>
    <property type="project" value="UniProtKB-KW"/>
</dbReference>
<feature type="binding site" evidence="6 9">
    <location>
        <position position="45"/>
    </location>
    <ligand>
        <name>Mg(2+)</name>
        <dbReference type="ChEBI" id="CHEBI:18420"/>
    </ligand>
</feature>
<evidence type="ECO:0000256" key="7">
    <source>
        <dbReference type="PIRSR" id="PIRSR000388-1"/>
    </source>
</evidence>
<evidence type="ECO:0000256" key="3">
    <source>
        <dbReference type="ARBA" id="ARBA00022679"/>
    </source>
</evidence>
<comment type="cofactor">
    <cofactor evidence="6 9">
        <name>Mg(2+)</name>
        <dbReference type="ChEBI" id="CHEBI:18420"/>
    </cofactor>
    <text evidence="6 9">Binds 1 Mg(2+) ion per subunit.</text>
</comment>
<evidence type="ECO:0000256" key="1">
    <source>
        <dbReference type="ARBA" id="ARBA00005033"/>
    </source>
</evidence>
<feature type="binding site" evidence="6 8">
    <location>
        <position position="84"/>
    </location>
    <ligand>
        <name>3-methyl-2-oxobutanoate</name>
        <dbReference type="ChEBI" id="CHEBI:11851"/>
    </ligand>
</feature>
<feature type="active site" description="Proton acceptor" evidence="6 7">
    <location>
        <position position="182"/>
    </location>
</feature>
<dbReference type="InterPro" id="IPR040442">
    <property type="entry name" value="Pyrv_kinase-like_dom_sf"/>
</dbReference>
<evidence type="ECO:0000313" key="11">
    <source>
        <dbReference type="Proteomes" id="UP000002376"/>
    </source>
</evidence>
<dbReference type="GeneID" id="9165665"/>
<keyword evidence="6" id="KW-0963">Cytoplasm</keyword>
<dbReference type="GO" id="GO:0005737">
    <property type="term" value="C:cytoplasm"/>
    <property type="evidence" value="ECO:0007669"/>
    <property type="project" value="UniProtKB-SubCell"/>
</dbReference>
<dbReference type="KEGG" id="tag:Tagg_0651"/>
<dbReference type="SUPFAM" id="SSF51621">
    <property type="entry name" value="Phosphoenolpyruvate/pyruvate domain"/>
    <property type="match status" value="1"/>
</dbReference>
<reference key="3">
    <citation type="submission" date="2010-02" db="EMBL/GenBank/DDBJ databases">
        <title>Complete genome sequence of Thermosphaera aggregans type strain (M11TL).</title>
        <authorList>
            <consortium name="US DOE Joint Genome Institute (JGI-PGF)"/>
            <person name="Spring S."/>
            <person name="Lapidus A."/>
            <person name="Munk C."/>
            <person name="Schroeder M."/>
            <person name="Glavina Del Rio T."/>
            <person name="Tice H."/>
            <person name="Copeland A."/>
            <person name="Cheng J.-F."/>
            <person name="Lucas S."/>
            <person name="Chen F."/>
            <person name="Nolan M."/>
            <person name="Bruce D."/>
            <person name="Goodwin L."/>
            <person name="Pitluck S."/>
            <person name="Ivanova N."/>
            <person name="Mavromatis K."/>
            <person name="Ovchinnikova G."/>
            <person name="Pati A."/>
            <person name="Chen A."/>
            <person name="Palaniappan K."/>
            <person name="Land M."/>
            <person name="Hauser L."/>
            <person name="Chang Y.-J."/>
            <person name="Jeffries C.C."/>
            <person name="Brettin T."/>
            <person name="Detter J.C."/>
            <person name="Tapia R."/>
            <person name="Han C."/>
            <person name="Chain P."/>
            <person name="Heimerl T."/>
            <person name="Weik F."/>
            <person name="Goker M."/>
            <person name="Rachel R."/>
            <person name="Bristow J."/>
            <person name="Eisen J.A."/>
            <person name="Markowitz V."/>
            <person name="Hugenholtz P."/>
            <person name="Kyrpides N.C."/>
            <person name="Klenk H.-P."/>
        </authorList>
    </citation>
    <scope>NUCLEOTIDE SEQUENCE</scope>
    <source>
        <strain>DSM 11486</strain>
    </source>
</reference>
<dbReference type="STRING" id="633148.Tagg_0651"/>
<comment type="subcellular location">
    <subcellularLocation>
        <location evidence="6">Cytoplasm</location>
    </subcellularLocation>
</comment>
<keyword evidence="6 9" id="KW-0479">Metal-binding</keyword>
<dbReference type="GO" id="GO:0015937">
    <property type="term" value="P:coenzyme A biosynthetic process"/>
    <property type="evidence" value="ECO:0007669"/>
    <property type="project" value="UniProtKB-UniRule"/>
</dbReference>
<dbReference type="PANTHER" id="PTHR20881">
    <property type="entry name" value="3-METHYL-2-OXOBUTANOATE HYDROXYMETHYLTRANSFERASE"/>
    <property type="match status" value="1"/>
</dbReference>
<evidence type="ECO:0000256" key="5">
    <source>
        <dbReference type="ARBA" id="ARBA00022993"/>
    </source>
</evidence>
<dbReference type="RefSeq" id="WP_013129517.1">
    <property type="nucleotide sequence ID" value="NC_014160.1"/>
</dbReference>
<feature type="binding site" evidence="6 8">
    <location>
        <position position="113"/>
    </location>
    <ligand>
        <name>3-methyl-2-oxobutanoate</name>
        <dbReference type="ChEBI" id="CHEBI:11851"/>
    </ligand>
</feature>
<dbReference type="OrthoDB" id="8414at2157"/>
<dbReference type="CDD" id="cd06557">
    <property type="entry name" value="KPHMT-like"/>
    <property type="match status" value="1"/>
</dbReference>
<evidence type="ECO:0000256" key="4">
    <source>
        <dbReference type="ARBA" id="ARBA00022842"/>
    </source>
</evidence>
<protein>
    <recommendedName>
        <fullName evidence="6">3-methyl-2-oxobutanoate hydroxymethyltransferase</fullName>
        <ecNumber evidence="6">2.1.2.11</ecNumber>
    </recommendedName>
    <alternativeName>
        <fullName evidence="6">Ketopantoate hydroxymethyltransferase</fullName>
        <shortName evidence="6">KPHMT</shortName>
    </alternativeName>
</protein>
<feature type="binding site" evidence="6 9">
    <location>
        <position position="115"/>
    </location>
    <ligand>
        <name>Mg(2+)</name>
        <dbReference type="ChEBI" id="CHEBI:18420"/>
    </ligand>
</feature>
<dbReference type="GO" id="GO:0015940">
    <property type="term" value="P:pantothenate biosynthetic process"/>
    <property type="evidence" value="ECO:0007669"/>
    <property type="project" value="UniProtKB-UniRule"/>
</dbReference>
<comment type="subunit">
    <text evidence="6">Homodecamer; pentamer of dimers.</text>
</comment>
<dbReference type="NCBIfam" id="TIGR00222">
    <property type="entry name" value="panB"/>
    <property type="match status" value="1"/>
</dbReference>
<keyword evidence="5 6" id="KW-0173">Coenzyme A biosynthesis</keyword>
<accession>D5U1C4</accession>
<evidence type="ECO:0000256" key="6">
    <source>
        <dbReference type="HAMAP-Rule" id="MF_00156"/>
    </source>
</evidence>
<comment type="function">
    <text evidence="6">Catalyzes the reversible reaction in which hydroxymethyl group from 5,10-methylenetetrahydrofolate is transferred onto alpha-ketoisovalerate to form ketopantoate.</text>
</comment>
<dbReference type="FunFam" id="3.20.20.60:FF:000003">
    <property type="entry name" value="3-methyl-2-oxobutanoate hydroxymethyltransferase"/>
    <property type="match status" value="1"/>
</dbReference>
<dbReference type="HAMAP" id="MF_00156">
    <property type="entry name" value="PanB"/>
    <property type="match status" value="1"/>
</dbReference>
<keyword evidence="11" id="KW-1185">Reference proteome</keyword>
<dbReference type="EC" id="2.1.2.11" evidence="6"/>
<comment type="similarity">
    <text evidence="2 6">Belongs to the PanB family.</text>
</comment>
<evidence type="ECO:0000313" key="10">
    <source>
        <dbReference type="EMBL" id="ADG90924.1"/>
    </source>
</evidence>
<evidence type="ECO:0000256" key="9">
    <source>
        <dbReference type="PIRSR" id="PIRSR000388-3"/>
    </source>
</evidence>
<evidence type="ECO:0000256" key="8">
    <source>
        <dbReference type="PIRSR" id="PIRSR000388-2"/>
    </source>
</evidence>
<dbReference type="PANTHER" id="PTHR20881:SF0">
    <property type="entry name" value="3-METHYL-2-OXOBUTANOATE HYDROXYMETHYLTRANSFERASE"/>
    <property type="match status" value="1"/>
</dbReference>
<dbReference type="HOGENOM" id="CLU_036645_1_0_2"/>
<dbReference type="Gene3D" id="3.20.20.60">
    <property type="entry name" value="Phosphoenolpyruvate-binding domains"/>
    <property type="match status" value="1"/>
</dbReference>
<reference evidence="11" key="2">
    <citation type="journal article" date="2010" name="Stand. Genomic Sci.">
        <title>Complete genome sequence of Thermosphaera aggregans type strain (M11TLT).</title>
        <authorList>
            <person name="Spring S."/>
            <person name="Rachel R."/>
            <person name="Lapidus A."/>
            <person name="Davenport K."/>
            <person name="Tice H."/>
            <person name="Copeland A."/>
            <person name="Cheng J.-F."/>
            <person name="Lucas S."/>
            <person name="Chen F."/>
            <person name="Nolan M."/>
            <person name="Bruce D."/>
            <person name="Goodwin L."/>
            <person name="Pitluck S."/>
            <person name="Ivanova N."/>
            <person name="Mavromatis K."/>
            <person name="Ovchinnikova G."/>
            <person name="Pati A."/>
            <person name="Chen A."/>
            <person name="Palaniappan K."/>
            <person name="Land M."/>
            <person name="Hauser L."/>
            <person name="Chang Y.-J."/>
            <person name="Jeffries C.C."/>
            <person name="Brettin T."/>
            <person name="Detter J.C."/>
            <person name="Tapia R."/>
            <person name="Han C."/>
            <person name="Heimerl T."/>
            <person name="Weikl F."/>
            <person name="Brambilla E."/>
            <person name="Goker M."/>
            <person name="Bristow J."/>
            <person name="Eisen J.A."/>
            <person name="Markowitz V."/>
            <person name="Hugenholtz P."/>
            <person name="Kyrpides N.C."/>
            <person name="Klenk H.-P."/>
        </authorList>
    </citation>
    <scope>NUCLEOTIDE SEQUENCE [LARGE SCALE GENOMIC DNA]</scope>
    <source>
        <strain evidence="11">DSM 11486 / M11TL</strain>
    </source>
</reference>
<dbReference type="GO" id="GO:0032259">
    <property type="term" value="P:methylation"/>
    <property type="evidence" value="ECO:0007669"/>
    <property type="project" value="UniProtKB-KW"/>
</dbReference>
<keyword evidence="10" id="KW-0489">Methyltransferase</keyword>
<dbReference type="EMBL" id="CP001939">
    <property type="protein sequence ID" value="ADG90924.1"/>
    <property type="molecule type" value="Genomic_DNA"/>
</dbReference>
<dbReference type="Pfam" id="PF02548">
    <property type="entry name" value="Pantoate_transf"/>
    <property type="match status" value="1"/>
</dbReference>
<dbReference type="Proteomes" id="UP000002376">
    <property type="component" value="Chromosome"/>
</dbReference>
<dbReference type="eggNOG" id="arCOG00584">
    <property type="taxonomic scope" value="Archaea"/>
</dbReference>
<sequence length="268" mass="29367">MRAKVNVKTIMKMKNREKIAAVTAYDYVSAKLVDLTGVDIILVGDSVGMVAHGFNTTLPVDMNIMLLHLSSVARAQPRALVVGDMPFLSYETSIEEAVRNAGLMMKTGADAVKLEGGLEYEETVKALVKAGIPVMGHIGLNPQRALLIGGYRKRGVTEKEREKILEDAKALERAGVFSIVIEYTSADVAKEVTQEVGVPTICIGSGPWCDGQILVFHDLLGLTESPPPFSKQYANLREIIINAVKSYVDEVKSGKFPEEKHYFIEKKD</sequence>
<name>D5U1C4_THEAM</name>
<comment type="pathway">
    <text evidence="6">Cofactor biosynthesis; coenzyme A biosynthesis.</text>
</comment>
<keyword evidence="3 6" id="KW-0808">Transferase</keyword>
<feature type="binding site" evidence="6 9">
    <location>
        <position position="84"/>
    </location>
    <ligand>
        <name>Mg(2+)</name>
        <dbReference type="ChEBI" id="CHEBI:18420"/>
    </ligand>
</feature>
<dbReference type="NCBIfam" id="NF001452">
    <property type="entry name" value="PRK00311.1"/>
    <property type="match status" value="1"/>
</dbReference>
<dbReference type="InterPro" id="IPR003700">
    <property type="entry name" value="Pantoate_hydroxy_MeTrfase"/>
</dbReference>
<dbReference type="UniPathway" id="UPA00241"/>
<gene>
    <name evidence="6" type="primary">panB</name>
    <name evidence="10" type="ordered locus">Tagg_0651</name>
</gene>
<reference evidence="10 11" key="1">
    <citation type="journal article" date="2010" name="Stand. Genomic Sci.">
        <title>Complete genome sequence of Thermosphaera aggregans type strain (M11TL).</title>
        <authorList>
            <person name="Spring S."/>
            <person name="Rachel R."/>
            <person name="Lapidus A."/>
            <person name="Davenport K."/>
            <person name="Tice H."/>
            <person name="Copeland A."/>
            <person name="Cheng J.F."/>
            <person name="Lucas S."/>
            <person name="Chen F."/>
            <person name="Nolan M."/>
            <person name="Bruce D."/>
            <person name="Goodwin L."/>
            <person name="Pitluck S."/>
            <person name="Ivanova N."/>
            <person name="Mavromatis K."/>
            <person name="Ovchinnikova G."/>
            <person name="Pati A."/>
            <person name="Chen A."/>
            <person name="Palaniappan K."/>
            <person name="Land M."/>
            <person name="Hauser L."/>
            <person name="Chang Y.J."/>
            <person name="Jeffries C.C."/>
            <person name="Brettin T."/>
            <person name="Detter J.C."/>
            <person name="Tapia R."/>
            <person name="Han C."/>
            <person name="Heimerl T."/>
            <person name="Weikl F."/>
            <person name="Brambilla E."/>
            <person name="Goker M."/>
            <person name="Bristow J."/>
            <person name="Eisen J.A."/>
            <person name="Markowitz V."/>
            <person name="Hugenholtz P."/>
            <person name="Kyrpides N.C."/>
            <person name="Klenk H.P."/>
        </authorList>
    </citation>
    <scope>NUCLEOTIDE SEQUENCE [LARGE SCALE GENOMIC DNA]</scope>
    <source>
        <strain evidence="11">DSM 11486 / M11TL</strain>
    </source>
</reference>
<proteinExistence type="inferred from homology"/>